<protein>
    <submittedName>
        <fullName evidence="1">Uncharacterized protein</fullName>
    </submittedName>
</protein>
<dbReference type="STRING" id="1367847.JCM7686_2641"/>
<evidence type="ECO:0000313" key="1">
    <source>
        <dbReference type="EMBL" id="AGT09698.1"/>
    </source>
</evidence>
<sequence length="116" mass="12529">MALTSWLTTFERIAGMKRCSGVRQTCNACASPVTTGPSSGKSAMSCDDHVDATVFWIAVALVDRDGKAPDWVRRVVREKGWGDIDIDAARIWIDANPAGCACRLCRPTGPAQLSLF</sequence>
<evidence type="ECO:0000313" key="2">
    <source>
        <dbReference type="Proteomes" id="UP000015480"/>
    </source>
</evidence>
<dbReference type="HOGENOM" id="CLU_2094473_0_0_5"/>
<dbReference type="KEGG" id="pami:JCM7686_2641"/>
<proteinExistence type="predicted"/>
<name>S5YDZ4_PARAH</name>
<reference evidence="1 2" key="1">
    <citation type="journal article" date="2014" name="BMC Genomics">
        <title>Architecture and functions of a multipartite genome of the methylotrophic bacterium Paracoccus aminophilus JCM 7686, containing primary and secondary chromids.</title>
        <authorList>
            <person name="Dziewit L."/>
            <person name="Czarnecki J."/>
            <person name="Wibberg D."/>
            <person name="Radlinska M."/>
            <person name="Mrozek P."/>
            <person name="Szymczak M."/>
            <person name="Schluter A."/>
            <person name="Puhler A."/>
            <person name="Bartosik D."/>
        </authorList>
    </citation>
    <scope>NUCLEOTIDE SEQUENCE [LARGE SCALE GENOMIC DNA]</scope>
    <source>
        <strain evidence="1">JCM 7686</strain>
    </source>
</reference>
<dbReference type="EMBL" id="CP006650">
    <property type="protein sequence ID" value="AGT09698.1"/>
    <property type="molecule type" value="Genomic_DNA"/>
</dbReference>
<accession>S5YDZ4</accession>
<dbReference type="AlphaFoldDB" id="S5YDZ4"/>
<organism evidence="1 2">
    <name type="scientific">Paracoccus aminophilus JCM 7686</name>
    <dbReference type="NCBI Taxonomy" id="1367847"/>
    <lineage>
        <taxon>Bacteria</taxon>
        <taxon>Pseudomonadati</taxon>
        <taxon>Pseudomonadota</taxon>
        <taxon>Alphaproteobacteria</taxon>
        <taxon>Rhodobacterales</taxon>
        <taxon>Paracoccaceae</taxon>
        <taxon>Paracoccus</taxon>
    </lineage>
</organism>
<keyword evidence="2" id="KW-1185">Reference proteome</keyword>
<dbReference type="Proteomes" id="UP000015480">
    <property type="component" value="Chromosome"/>
</dbReference>
<gene>
    <name evidence="1" type="ORF">JCM7686_2641</name>
</gene>